<dbReference type="AlphaFoldDB" id="A0A8I0AJF8"/>
<evidence type="ECO:0000256" key="1">
    <source>
        <dbReference type="SAM" id="MobiDB-lite"/>
    </source>
</evidence>
<accession>A0A8I0AJF8</accession>
<comment type="caution">
    <text evidence="2">The sequence shown here is derived from an EMBL/GenBank/DDBJ whole genome shotgun (WGS) entry which is preliminary data.</text>
</comment>
<name>A0A8I0AJF8_9FIRM</name>
<keyword evidence="3" id="KW-1185">Reference proteome</keyword>
<feature type="region of interest" description="Disordered" evidence="1">
    <location>
        <begin position="1"/>
        <end position="29"/>
    </location>
</feature>
<organism evidence="2 3">
    <name type="scientific">Coprococcus hominis</name>
    <name type="common">ex Liu et al. 2022</name>
    <dbReference type="NCBI Taxonomy" id="2763039"/>
    <lineage>
        <taxon>Bacteria</taxon>
        <taxon>Bacillati</taxon>
        <taxon>Bacillota</taxon>
        <taxon>Clostridia</taxon>
        <taxon>Lachnospirales</taxon>
        <taxon>Lachnospiraceae</taxon>
        <taxon>Coprococcus</taxon>
    </lineage>
</organism>
<proteinExistence type="predicted"/>
<reference evidence="2 3" key="1">
    <citation type="submission" date="2020-08" db="EMBL/GenBank/DDBJ databases">
        <title>Genome public.</title>
        <authorList>
            <person name="Liu C."/>
            <person name="Sun Q."/>
        </authorList>
    </citation>
    <scope>NUCLEOTIDE SEQUENCE [LARGE SCALE GENOMIC DNA]</scope>
    <source>
        <strain evidence="2 3">NSJ-10</strain>
    </source>
</reference>
<sequence>MLFNRRNRTADQEYPGMRSSRKHGVDKKHHLGKKKCVDMVQAELVEHYQDYMEEFADELSTFGVVQEMEKDREMLEDEQ</sequence>
<evidence type="ECO:0000313" key="2">
    <source>
        <dbReference type="EMBL" id="MBC5661326.1"/>
    </source>
</evidence>
<dbReference type="RefSeq" id="WP_117808083.1">
    <property type="nucleotide sequence ID" value="NZ_JACOOX010000001.1"/>
</dbReference>
<dbReference type="Proteomes" id="UP000615234">
    <property type="component" value="Unassembled WGS sequence"/>
</dbReference>
<dbReference type="EMBL" id="JACOOX010000001">
    <property type="protein sequence ID" value="MBC5661326.1"/>
    <property type="molecule type" value="Genomic_DNA"/>
</dbReference>
<protein>
    <submittedName>
        <fullName evidence="2">Uncharacterized protein</fullName>
    </submittedName>
</protein>
<feature type="compositionally biased region" description="Basic residues" evidence="1">
    <location>
        <begin position="19"/>
        <end position="29"/>
    </location>
</feature>
<gene>
    <name evidence="2" type="ORF">H8S09_00205</name>
</gene>
<evidence type="ECO:0000313" key="3">
    <source>
        <dbReference type="Proteomes" id="UP000615234"/>
    </source>
</evidence>